<dbReference type="RefSeq" id="WP_277416760.1">
    <property type="nucleotide sequence ID" value="NZ_CP119083.1"/>
</dbReference>
<organism evidence="1 2">
    <name type="scientific">Pseudoduganella chitinolytica</name>
    <dbReference type="NCBI Taxonomy" id="34070"/>
    <lineage>
        <taxon>Bacteria</taxon>
        <taxon>Pseudomonadati</taxon>
        <taxon>Pseudomonadota</taxon>
        <taxon>Betaproteobacteria</taxon>
        <taxon>Burkholderiales</taxon>
        <taxon>Oxalobacteraceae</taxon>
        <taxon>Telluria group</taxon>
        <taxon>Pseudoduganella</taxon>
    </lineage>
</organism>
<protein>
    <submittedName>
        <fullName evidence="1">Uncharacterized protein</fullName>
    </submittedName>
</protein>
<reference evidence="1 2" key="1">
    <citation type="submission" date="2023-02" db="EMBL/GenBank/DDBJ databases">
        <title>Gemone sequence of Telluria chitinolytica ACM 3522T.</title>
        <authorList>
            <person name="Frediansyah A."/>
            <person name="Miess H."/>
            <person name="Gross H."/>
        </authorList>
    </citation>
    <scope>NUCLEOTIDE SEQUENCE [LARGE SCALE GENOMIC DNA]</scope>
    <source>
        <strain evidence="1 2">ACM 3522</strain>
    </source>
</reference>
<gene>
    <name evidence="1" type="ORF">PX653_04705</name>
</gene>
<dbReference type="Proteomes" id="UP001216510">
    <property type="component" value="Chromosome"/>
</dbReference>
<dbReference type="EMBL" id="CP119083">
    <property type="protein sequence ID" value="WEF34078.1"/>
    <property type="molecule type" value="Genomic_DNA"/>
</dbReference>
<evidence type="ECO:0000313" key="1">
    <source>
        <dbReference type="EMBL" id="WEF34078.1"/>
    </source>
</evidence>
<evidence type="ECO:0000313" key="2">
    <source>
        <dbReference type="Proteomes" id="UP001216510"/>
    </source>
</evidence>
<proteinExistence type="predicted"/>
<sequence length="163" mass="18034">MFISNYRPFAPAVPETFDWDRAPVNTNLAPPVVSVQRIDRAPLAPADPFLRTDSCIQGQVMLSVQLQNGTAADLAQTGFRFVQSDDAFMFIEPEPHRGKIEGNAMLFDFSIFENPTQASQARETLLTVYAVNARQERGPAVSIRIHASPRQEDEALALTSSAR</sequence>
<keyword evidence="2" id="KW-1185">Reference proteome</keyword>
<accession>A0ABY8BGH8</accession>
<name>A0ABY8BGH8_9BURK</name>